<name>A0A2T1N7N0_9FLAO</name>
<proteinExistence type="predicted"/>
<dbReference type="InterPro" id="IPR001647">
    <property type="entry name" value="HTH_TetR"/>
</dbReference>
<dbReference type="PANTHER" id="PTHR43479">
    <property type="entry name" value="ACREF/ENVCD OPERON REPRESSOR-RELATED"/>
    <property type="match status" value="1"/>
</dbReference>
<dbReference type="InterPro" id="IPR054422">
    <property type="entry name" value="TetR-like_HI_0893_C"/>
</dbReference>
<dbReference type="GO" id="GO:0003677">
    <property type="term" value="F:DNA binding"/>
    <property type="evidence" value="ECO:0007669"/>
    <property type="project" value="UniProtKB-UniRule"/>
</dbReference>
<dbReference type="Proteomes" id="UP000238430">
    <property type="component" value="Unassembled WGS sequence"/>
</dbReference>
<protein>
    <submittedName>
        <fullName evidence="4">TetR/AcrR family transcriptional regulator</fullName>
    </submittedName>
</protein>
<dbReference type="Pfam" id="PF22604">
    <property type="entry name" value="TetR_HI_0893_C"/>
    <property type="match status" value="1"/>
</dbReference>
<dbReference type="Pfam" id="PF00440">
    <property type="entry name" value="TetR_N"/>
    <property type="match status" value="1"/>
</dbReference>
<reference evidence="4 5" key="1">
    <citation type="submission" date="2018-03" db="EMBL/GenBank/DDBJ databases">
        <title>Mesoflavibacter sp. HG37 and Mesoflavibacter sp. HG96 sp.nov., two marine bacteria isolated from seawater of Western Pacific Ocean.</title>
        <authorList>
            <person name="Cheng H."/>
            <person name="Wu Y.-H."/>
            <person name="Guo L.-L."/>
            <person name="Xu X.-W."/>
        </authorList>
    </citation>
    <scope>NUCLEOTIDE SEQUENCE [LARGE SCALE GENOMIC DNA]</scope>
    <source>
        <strain evidence="4 5">KCTC 42117</strain>
    </source>
</reference>
<evidence type="ECO:0000256" key="2">
    <source>
        <dbReference type="PROSITE-ProRule" id="PRU00335"/>
    </source>
</evidence>
<keyword evidence="1 2" id="KW-0238">DNA-binding</keyword>
<dbReference type="InterPro" id="IPR009057">
    <property type="entry name" value="Homeodomain-like_sf"/>
</dbReference>
<dbReference type="InterPro" id="IPR036271">
    <property type="entry name" value="Tet_transcr_reg_TetR-rel_C_sf"/>
</dbReference>
<feature type="DNA-binding region" description="H-T-H motif" evidence="2">
    <location>
        <begin position="24"/>
        <end position="43"/>
    </location>
</feature>
<dbReference type="EMBL" id="PXOT01000025">
    <property type="protein sequence ID" value="PSG87857.1"/>
    <property type="molecule type" value="Genomic_DNA"/>
</dbReference>
<evidence type="ECO:0000256" key="1">
    <source>
        <dbReference type="ARBA" id="ARBA00023125"/>
    </source>
</evidence>
<accession>A0A2T1N7N0</accession>
<dbReference type="SUPFAM" id="SSF46689">
    <property type="entry name" value="Homeodomain-like"/>
    <property type="match status" value="1"/>
</dbReference>
<dbReference type="Gene3D" id="1.10.357.10">
    <property type="entry name" value="Tetracycline Repressor, domain 2"/>
    <property type="match status" value="1"/>
</dbReference>
<dbReference type="InterPro" id="IPR050624">
    <property type="entry name" value="HTH-type_Tx_Regulator"/>
</dbReference>
<evidence type="ECO:0000259" key="3">
    <source>
        <dbReference type="PROSITE" id="PS50977"/>
    </source>
</evidence>
<gene>
    <name evidence="4" type="ORF">C7H61_11645</name>
</gene>
<keyword evidence="5" id="KW-1185">Reference proteome</keyword>
<comment type="caution">
    <text evidence="4">The sequence shown here is derived from an EMBL/GenBank/DDBJ whole genome shotgun (WGS) entry which is preliminary data.</text>
</comment>
<dbReference type="OrthoDB" id="6430772at2"/>
<feature type="domain" description="HTH tetR-type" evidence="3">
    <location>
        <begin position="1"/>
        <end position="61"/>
    </location>
</feature>
<dbReference type="RefSeq" id="WP_051169897.1">
    <property type="nucleotide sequence ID" value="NZ_JACHWV010000004.1"/>
</dbReference>
<dbReference type="SUPFAM" id="SSF48498">
    <property type="entry name" value="Tetracyclin repressor-like, C-terminal domain"/>
    <property type="match status" value="1"/>
</dbReference>
<dbReference type="AlphaFoldDB" id="A0A2T1N7N0"/>
<dbReference type="PANTHER" id="PTHR43479:SF11">
    <property type="entry name" value="ACREF_ENVCD OPERON REPRESSOR-RELATED"/>
    <property type="match status" value="1"/>
</dbReference>
<evidence type="ECO:0000313" key="4">
    <source>
        <dbReference type="EMBL" id="PSG87857.1"/>
    </source>
</evidence>
<dbReference type="PROSITE" id="PS50977">
    <property type="entry name" value="HTH_TETR_2"/>
    <property type="match status" value="1"/>
</dbReference>
<organism evidence="4 5">
    <name type="scientific">Mesoflavibacter zeaxanthinifaciens subsp. sabulilitoris</name>
    <dbReference type="NCBI Taxonomy" id="1520893"/>
    <lineage>
        <taxon>Bacteria</taxon>
        <taxon>Pseudomonadati</taxon>
        <taxon>Bacteroidota</taxon>
        <taxon>Flavobacteriia</taxon>
        <taxon>Flavobacteriales</taxon>
        <taxon>Flavobacteriaceae</taxon>
        <taxon>Mesoflavibacter</taxon>
    </lineage>
</organism>
<dbReference type="PRINTS" id="PR00455">
    <property type="entry name" value="HTHTETR"/>
</dbReference>
<evidence type="ECO:0000313" key="5">
    <source>
        <dbReference type="Proteomes" id="UP000238430"/>
    </source>
</evidence>
<sequence>MDKRQRIIFTMLELVVKQGVYATPMSQVAKEANVAVGTIYHYFDNKQEILEEIYKMINQDYGVVLMANLPDTDFKTQFEAICLNLFNYYIGNPLAFKFMEFVAVPPLMPKELVEAVREYTAGLRDFFQKGIDEDHLRNDVELRLLMQTASGCITSAVKLKEMGAIELSEKEIKQVTEMAWDCVRKH</sequence>